<protein>
    <recommendedName>
        <fullName evidence="1">SET domain-containing protein</fullName>
    </recommendedName>
</protein>
<dbReference type="InterPro" id="IPR053209">
    <property type="entry name" value="Gramillin-biosynth_MTr"/>
</dbReference>
<dbReference type="Proteomes" id="UP000215127">
    <property type="component" value="Chromosome 3"/>
</dbReference>
<sequence length="697" mass="77388">METLMANMEAARAYARQVTQKHIGEQERAESFAVSMTGVSHQLPSREVVLNVLELASSREADNRSLFCYLIDYSSGPPSQMALQDLCPMGLTDLKIRLPHQVKVLCLRQFGPLVRQPTTTMAGVEDEYGNVAVLHINTHDRPDVDVLPLGSVIAIKEPRLDVRKPPEPGDQLPCFLTVEHISDLIILHPLHQLTPLAFRQASVQPETEQTALEWKSLGNTALKANSMQLARNYYSAGLAVAGSHQSELKHDLLRNRALANLNLGRCDAALADALASISEPSSIESQRLNFKAYHRAGRAEYLLGNFTEAYNYFEREVFQTGGGADALTGLQRAGARRAEADGRYDFEAIVAGLSHTHPKLDAASFLSKVDVMPSELHGRGLFANRDIVPGELVMCEKAISIVYGDLTRPKPVLKYLAHKKECKVTGNLAGAHRQLAKKLSDNPSLITKVLELYAGKDYDAETKELIQLDETAVVDSYLLHEICANSGDSCAVVADTASVIFPFHWQGERPEEGRRGVGLCNHSCMPNSSRSFIGDLMITRATKPIARDQEITRYYQDFRQNLPAEDLLRGSWDFAEARREWGKVQADALGDIRTEMLASYTTHTKSYPRPAMLYLYGHLAVEKVLGDTPEEAALDICLEWLRYFGLVVTIQAYLLTAKTMQQTGRAQLGQRFVELAKEAYLIYNGTMHGYHHLAAVI</sequence>
<proteinExistence type="predicted"/>
<evidence type="ECO:0000313" key="2">
    <source>
        <dbReference type="EMBL" id="SMQ48964.1"/>
    </source>
</evidence>
<name>A0A1X7RNE2_ZYMT9</name>
<reference evidence="2 3" key="1">
    <citation type="submission" date="2016-06" db="EMBL/GenBank/DDBJ databases">
        <authorList>
            <person name="Kjaerup R.B."/>
            <person name="Dalgaard T.S."/>
            <person name="Juul-Madsen H.R."/>
        </authorList>
    </citation>
    <scope>NUCLEOTIDE SEQUENCE [LARGE SCALE GENOMIC DNA]</scope>
</reference>
<gene>
    <name evidence="2" type="ORF">ZT3D7_G4114</name>
</gene>
<dbReference type="Pfam" id="PF00856">
    <property type="entry name" value="SET"/>
    <property type="match status" value="1"/>
</dbReference>
<dbReference type="SUPFAM" id="SSF48452">
    <property type="entry name" value="TPR-like"/>
    <property type="match status" value="1"/>
</dbReference>
<feature type="domain" description="SET" evidence="1">
    <location>
        <begin position="367"/>
        <end position="556"/>
    </location>
</feature>
<dbReference type="InterPro" id="IPR001214">
    <property type="entry name" value="SET_dom"/>
</dbReference>
<dbReference type="SUPFAM" id="SSF82199">
    <property type="entry name" value="SET domain"/>
    <property type="match status" value="1"/>
</dbReference>
<dbReference type="Gene3D" id="1.25.40.10">
    <property type="entry name" value="Tetratricopeptide repeat domain"/>
    <property type="match status" value="1"/>
</dbReference>
<dbReference type="PANTHER" id="PTHR47643:SF2">
    <property type="entry name" value="TPR DOMAIN PROTEIN (AFU_ORTHOLOGUE AFUA_5G12710)"/>
    <property type="match status" value="1"/>
</dbReference>
<evidence type="ECO:0000259" key="1">
    <source>
        <dbReference type="PROSITE" id="PS50280"/>
    </source>
</evidence>
<dbReference type="PANTHER" id="PTHR47643">
    <property type="entry name" value="TPR DOMAIN PROTEIN (AFU_ORTHOLOGUE AFUA_5G12710)"/>
    <property type="match status" value="1"/>
</dbReference>
<dbReference type="AlphaFoldDB" id="A0A1X7RNE2"/>
<dbReference type="InterPro" id="IPR046341">
    <property type="entry name" value="SET_dom_sf"/>
</dbReference>
<dbReference type="Gene3D" id="2.170.270.10">
    <property type="entry name" value="SET domain"/>
    <property type="match status" value="1"/>
</dbReference>
<dbReference type="SMART" id="SM00317">
    <property type="entry name" value="SET"/>
    <property type="match status" value="1"/>
</dbReference>
<organism evidence="2 3">
    <name type="scientific">Zymoseptoria tritici (strain ST99CH_3D7)</name>
    <dbReference type="NCBI Taxonomy" id="1276538"/>
    <lineage>
        <taxon>Eukaryota</taxon>
        <taxon>Fungi</taxon>
        <taxon>Dikarya</taxon>
        <taxon>Ascomycota</taxon>
        <taxon>Pezizomycotina</taxon>
        <taxon>Dothideomycetes</taxon>
        <taxon>Dothideomycetidae</taxon>
        <taxon>Mycosphaerellales</taxon>
        <taxon>Mycosphaerellaceae</taxon>
        <taxon>Zymoseptoria</taxon>
    </lineage>
</organism>
<accession>A0A1X7RNE2</accession>
<dbReference type="InterPro" id="IPR011990">
    <property type="entry name" value="TPR-like_helical_dom_sf"/>
</dbReference>
<dbReference type="EMBL" id="LT853694">
    <property type="protein sequence ID" value="SMQ48964.1"/>
    <property type="molecule type" value="Genomic_DNA"/>
</dbReference>
<evidence type="ECO:0000313" key="3">
    <source>
        <dbReference type="Proteomes" id="UP000215127"/>
    </source>
</evidence>
<dbReference type="STRING" id="1276538.A0A1X7RNE2"/>
<dbReference type="PROSITE" id="PS50280">
    <property type="entry name" value="SET"/>
    <property type="match status" value="1"/>
</dbReference>
<keyword evidence="3" id="KW-1185">Reference proteome</keyword>